<feature type="domain" description="SAICAR synthetase/ADE2 N-terminal" evidence="6">
    <location>
        <begin position="21"/>
        <end position="226"/>
    </location>
</feature>
<keyword evidence="1" id="KW-0436">Ligase</keyword>
<dbReference type="Gene3D" id="3.30.470.20">
    <property type="entry name" value="ATP-grasp fold, B domain"/>
    <property type="match status" value="1"/>
</dbReference>
<dbReference type="AlphaFoldDB" id="A0A561VIP9"/>
<dbReference type="Gene3D" id="3.30.200.20">
    <property type="entry name" value="Phosphorylase Kinase, domain 1"/>
    <property type="match status" value="1"/>
</dbReference>
<proteinExistence type="predicted"/>
<keyword evidence="8" id="KW-1185">Reference proteome</keyword>
<sequence>MTDTTQTPRPADVKSREPDVRGRSKRLWWNEDGTCLVELVPSLRSFTYDRDEMFDGTGPLRLDFYELAAQRLARAGVRTAFRRRVDAITYEADYLPAPPFEVIVKNIATGSTVRKYPGLFPEGHRFDPPVVKYDFRVDPEDQPIAEDYLRAYGVPVEAFHETALRCNTVLRDWLSPLDLWDFCLVLATGPDGTPVVISEVSPDCMRLRDQAGRPLDKDLFRAGADEQDIVERWTALLAQVRAGAAGPGE</sequence>
<dbReference type="OrthoDB" id="9801549at2"/>
<evidence type="ECO:0000313" key="7">
    <source>
        <dbReference type="EMBL" id="TWG11467.1"/>
    </source>
</evidence>
<keyword evidence="4" id="KW-0067">ATP-binding</keyword>
<dbReference type="UniPathway" id="UPA00074">
    <property type="reaction ID" value="UER00131"/>
</dbReference>
<dbReference type="SUPFAM" id="SSF56104">
    <property type="entry name" value="SAICAR synthase-like"/>
    <property type="match status" value="1"/>
</dbReference>
<evidence type="ECO:0000313" key="8">
    <source>
        <dbReference type="Proteomes" id="UP000320239"/>
    </source>
</evidence>
<keyword evidence="3" id="KW-0658">Purine biosynthesis</keyword>
<dbReference type="Proteomes" id="UP000320239">
    <property type="component" value="Unassembled WGS sequence"/>
</dbReference>
<gene>
    <name evidence="7" type="ORF">FHX34_106197</name>
</gene>
<name>A0A561VIP9_ACTTI</name>
<dbReference type="GO" id="GO:0006189">
    <property type="term" value="P:'de novo' IMP biosynthetic process"/>
    <property type="evidence" value="ECO:0007669"/>
    <property type="project" value="UniProtKB-UniPathway"/>
</dbReference>
<organism evidence="7 8">
    <name type="scientific">Actinoplanes teichomyceticus</name>
    <dbReference type="NCBI Taxonomy" id="1867"/>
    <lineage>
        <taxon>Bacteria</taxon>
        <taxon>Bacillati</taxon>
        <taxon>Actinomycetota</taxon>
        <taxon>Actinomycetes</taxon>
        <taxon>Micromonosporales</taxon>
        <taxon>Micromonosporaceae</taxon>
        <taxon>Actinoplanes</taxon>
    </lineage>
</organism>
<reference evidence="7 8" key="1">
    <citation type="submission" date="2019-06" db="EMBL/GenBank/DDBJ databases">
        <title>Sequencing the genomes of 1000 actinobacteria strains.</title>
        <authorList>
            <person name="Klenk H.-P."/>
        </authorList>
    </citation>
    <scope>NUCLEOTIDE SEQUENCE [LARGE SCALE GENOMIC DNA]</scope>
    <source>
        <strain evidence="7 8">DSM 43866</strain>
    </source>
</reference>
<comment type="caution">
    <text evidence="7">The sequence shown here is derived from an EMBL/GenBank/DDBJ whole genome shotgun (WGS) entry which is preliminary data.</text>
</comment>
<dbReference type="RefSeq" id="WP_122978158.1">
    <property type="nucleotide sequence ID" value="NZ_BOMX01000134.1"/>
</dbReference>
<dbReference type="Pfam" id="PF01259">
    <property type="entry name" value="SAICAR_synt"/>
    <property type="match status" value="1"/>
</dbReference>
<accession>A0A561VIP9</accession>
<comment type="catalytic activity">
    <reaction evidence="5">
        <text>5-amino-1-(5-phospho-D-ribosyl)imidazole-4-carboxylate + L-aspartate + ATP = (2S)-2-[5-amino-1-(5-phospho-beta-D-ribosyl)imidazole-4-carboxamido]succinate + ADP + phosphate + 2 H(+)</text>
        <dbReference type="Rhea" id="RHEA:22628"/>
        <dbReference type="ChEBI" id="CHEBI:15378"/>
        <dbReference type="ChEBI" id="CHEBI:29991"/>
        <dbReference type="ChEBI" id="CHEBI:30616"/>
        <dbReference type="ChEBI" id="CHEBI:43474"/>
        <dbReference type="ChEBI" id="CHEBI:58443"/>
        <dbReference type="ChEBI" id="CHEBI:77657"/>
        <dbReference type="ChEBI" id="CHEBI:456216"/>
        <dbReference type="EC" id="6.3.2.6"/>
    </reaction>
</comment>
<dbReference type="GO" id="GO:0005524">
    <property type="term" value="F:ATP binding"/>
    <property type="evidence" value="ECO:0007669"/>
    <property type="project" value="UniProtKB-KW"/>
</dbReference>
<evidence type="ECO:0000256" key="1">
    <source>
        <dbReference type="ARBA" id="ARBA00022598"/>
    </source>
</evidence>
<dbReference type="EMBL" id="VIWY01000006">
    <property type="protein sequence ID" value="TWG11467.1"/>
    <property type="molecule type" value="Genomic_DNA"/>
</dbReference>
<keyword evidence="2" id="KW-0547">Nucleotide-binding</keyword>
<evidence type="ECO:0000259" key="6">
    <source>
        <dbReference type="Pfam" id="PF01259"/>
    </source>
</evidence>
<evidence type="ECO:0000256" key="3">
    <source>
        <dbReference type="ARBA" id="ARBA00022755"/>
    </source>
</evidence>
<dbReference type="InterPro" id="IPR028923">
    <property type="entry name" value="SAICAR_synt/ADE2_N"/>
</dbReference>
<dbReference type="GO" id="GO:0004639">
    <property type="term" value="F:phosphoribosylaminoimidazolesuccinocarboxamide synthase activity"/>
    <property type="evidence" value="ECO:0007669"/>
    <property type="project" value="UniProtKB-EC"/>
</dbReference>
<evidence type="ECO:0000256" key="2">
    <source>
        <dbReference type="ARBA" id="ARBA00022741"/>
    </source>
</evidence>
<evidence type="ECO:0000256" key="4">
    <source>
        <dbReference type="ARBA" id="ARBA00022840"/>
    </source>
</evidence>
<evidence type="ECO:0000256" key="5">
    <source>
        <dbReference type="ARBA" id="ARBA00048475"/>
    </source>
</evidence>
<protein>
    <submittedName>
        <fullName evidence="7">Phosphoribosylaminoimidazole-succinocarboxamide synthase</fullName>
    </submittedName>
</protein>